<feature type="domain" description="DUF4236" evidence="1">
    <location>
        <begin position="3"/>
        <end position="56"/>
    </location>
</feature>
<dbReference type="OrthoDB" id="9806903at2"/>
<evidence type="ECO:0000313" key="3">
    <source>
        <dbReference type="Proteomes" id="UP000002215"/>
    </source>
</evidence>
<organism evidence="2 3">
    <name type="scientific">Chitinophaga pinensis (strain ATCC 43595 / DSM 2588 / LMG 13176 / NBRC 15968 / NCIMB 11800 / UQM 2034)</name>
    <dbReference type="NCBI Taxonomy" id="485918"/>
    <lineage>
        <taxon>Bacteria</taxon>
        <taxon>Pseudomonadati</taxon>
        <taxon>Bacteroidota</taxon>
        <taxon>Chitinophagia</taxon>
        <taxon>Chitinophagales</taxon>
        <taxon>Chitinophagaceae</taxon>
        <taxon>Chitinophaga</taxon>
    </lineage>
</organism>
<dbReference type="RefSeq" id="WP_012789790.1">
    <property type="nucleotide sequence ID" value="NC_013132.1"/>
</dbReference>
<protein>
    <recommendedName>
        <fullName evidence="1">DUF4236 domain-containing protein</fullName>
    </recommendedName>
</protein>
<gene>
    <name evidence="2" type="ordered locus">Cpin_2121</name>
</gene>
<dbReference type="Pfam" id="PF14020">
    <property type="entry name" value="DUF4236"/>
    <property type="match status" value="1"/>
</dbReference>
<dbReference type="KEGG" id="cpi:Cpin_2121"/>
<proteinExistence type="predicted"/>
<dbReference type="EMBL" id="CP001699">
    <property type="protein sequence ID" value="ACU59614.1"/>
    <property type="molecule type" value="Genomic_DNA"/>
</dbReference>
<reference evidence="3" key="1">
    <citation type="submission" date="2009-08" db="EMBL/GenBank/DDBJ databases">
        <title>The complete genome of Chitinophaga pinensis DSM 2588.</title>
        <authorList>
            <consortium name="US DOE Joint Genome Institute (JGI-PGF)"/>
            <person name="Lucas S."/>
            <person name="Copeland A."/>
            <person name="Lapidus A."/>
            <person name="Glavina del Rio T."/>
            <person name="Dalin E."/>
            <person name="Tice H."/>
            <person name="Bruce D."/>
            <person name="Goodwin L."/>
            <person name="Pitluck S."/>
            <person name="Kyrpides N."/>
            <person name="Mavromatis K."/>
            <person name="Ivanova N."/>
            <person name="Mikhailova N."/>
            <person name="Sims D."/>
            <person name="Meinche L."/>
            <person name="Brettin T."/>
            <person name="Detter J.C."/>
            <person name="Han C."/>
            <person name="Larimer F."/>
            <person name="Land M."/>
            <person name="Hauser L."/>
            <person name="Markowitz V."/>
            <person name="Cheng J.-F."/>
            <person name="Hugenholtz P."/>
            <person name="Woyke T."/>
            <person name="Wu D."/>
            <person name="Spring S."/>
            <person name="Klenk H.-P."/>
            <person name="Eisen J.A."/>
        </authorList>
    </citation>
    <scope>NUCLEOTIDE SEQUENCE [LARGE SCALE GENOMIC DNA]</scope>
    <source>
        <strain evidence="3">ATCC 43595 / DSM 2588 / LMG 13176 / NBRC 15968 / NCIMB 11800 / UQM 2034</strain>
    </source>
</reference>
<dbReference type="AlphaFoldDB" id="A0A979GSR5"/>
<evidence type="ECO:0000259" key="1">
    <source>
        <dbReference type="Pfam" id="PF14020"/>
    </source>
</evidence>
<accession>A0A979GSR5</accession>
<name>A0A979GSR5_CHIPD</name>
<evidence type="ECO:0000313" key="2">
    <source>
        <dbReference type="EMBL" id="ACU59614.1"/>
    </source>
</evidence>
<dbReference type="InterPro" id="IPR025330">
    <property type="entry name" value="DUF4236"/>
</dbReference>
<reference evidence="2 3" key="2">
    <citation type="journal article" date="2010" name="Stand. Genomic Sci.">
        <title>Complete genome sequence of Chitinophaga pinensis type strain (UQM 2034).</title>
        <authorList>
            <person name="Glavina Del Rio T."/>
            <person name="Abt B."/>
            <person name="Spring S."/>
            <person name="Lapidus A."/>
            <person name="Nolan M."/>
            <person name="Tice H."/>
            <person name="Copeland A."/>
            <person name="Cheng J.F."/>
            <person name="Chen F."/>
            <person name="Bruce D."/>
            <person name="Goodwin L."/>
            <person name="Pitluck S."/>
            <person name="Ivanova N."/>
            <person name="Mavromatis K."/>
            <person name="Mikhailova N."/>
            <person name="Pati A."/>
            <person name="Chen A."/>
            <person name="Palaniappan K."/>
            <person name="Land M."/>
            <person name="Hauser L."/>
            <person name="Chang Y.J."/>
            <person name="Jeffries C.D."/>
            <person name="Chain P."/>
            <person name="Saunders E."/>
            <person name="Detter J.C."/>
            <person name="Brettin T."/>
            <person name="Rohde M."/>
            <person name="Goker M."/>
            <person name="Bristow J."/>
            <person name="Eisen J.A."/>
            <person name="Markowitz V."/>
            <person name="Hugenholtz P."/>
            <person name="Kyrpides N.C."/>
            <person name="Klenk H.P."/>
            <person name="Lucas S."/>
        </authorList>
    </citation>
    <scope>NUCLEOTIDE SEQUENCE [LARGE SCALE GENOMIC DNA]</scope>
    <source>
        <strain evidence="3">ATCC 43595 / DSM 2588 / LMG 13176 / NBRC 15968 / NCIMB 11800 / UQM 2034</strain>
    </source>
</reference>
<dbReference type="Proteomes" id="UP000002215">
    <property type="component" value="Chromosome"/>
</dbReference>
<sequence>MAWSYRKRIKIIPGVHLNISRKGISTTIGVRGASLNIGPNGTYLNTSIPGLGIYNRQRISPAPGQSQRPEAYVPEVATLEPEDRGNIFSVAPNDVTSNDMQGIKATIVAAHRQKKELTQDLTKVQSALFVSRMQLFCSYVFLYGLFIRKIPQQVRETIAAQQDAILRIKEQIDNSYMQMDIEFDADMKAKFSVLEDTFKQLSHSQKVWDVTSAVHQNRVAARSAASTLVMKREVAIAVKGIPDIRSEISPLWLKNANGADLYFYPGFVIMYDSRDQFGIIGYNELQFDFGPVRFVESGIVPGDSKVIDRTWAKVNRNGTPDKRFKDNRQIPIVRYGSISLKTRNGLHEEYEFSNYEATESFGNAFSNYIRSISN</sequence>